<dbReference type="InterPro" id="IPR035919">
    <property type="entry name" value="EAL_sf"/>
</dbReference>
<dbReference type="CDD" id="cd01948">
    <property type="entry name" value="EAL"/>
    <property type="match status" value="1"/>
</dbReference>
<dbReference type="Proteomes" id="UP001209854">
    <property type="component" value="Unassembled WGS sequence"/>
</dbReference>
<gene>
    <name evidence="5" type="ORF">NX722_24365</name>
</gene>
<sequence>MTLLRELALYLTVLLFLLFSGSFVMNIIDARSYFQDQLESHAQDTATSLGVAIATTEPDNTAAIDSLVDAVFDRGYYRLIRFIDQNGNLIVSSQHELQLEDVPQWFVNLVDLNAPLVASEVNRGWLPAGVIYIASHPGYAYRSLWNKTLYGVFLFGSGLLLAILGLNILLRIVLRPLKKLEQQADAICHRSFVQQEVLPKTRDLRLVVEAMNRMAGKLEEQFAEKMVLTEELRKRSVKDALTGILNRQAFDDRIANVLQDEERGEFGGGLLMVQVSGLDGFNKKNGRNAADLLLVDIARRISKTVEPWPEATVGRRSGTVFCVFVPACDLAQSRRITKACFRAMASLPFFLSEEGHDRLHIAMVTRLGRSSADEMIKQADQLLRSLQHQSGSSWEVKQIDDSSYQSYNHWSEGNWQESLQQVLKGQQVELFYQTAYDINQQPVFREVFARLRLLGELASAEAFLPIVERFDLHVDFDKVVFETLMLHMQKDDSNTRYCVNLSPRSLLDEAFFRWLLDTLKALPDVTARLILEVPERTVVMAGSEMPVLVKRLVQTGCRFSIDHFGIVSRSMTSLHELELDYIKIDGSFVRGISNNQGNQFYIRTLAMLAKSRDITLLAQGVEQKEDWQKLHELGVQGGQGYYLGRPRRL</sequence>
<dbReference type="NCBIfam" id="TIGR00254">
    <property type="entry name" value="GGDEF"/>
    <property type="match status" value="1"/>
</dbReference>
<dbReference type="InterPro" id="IPR001633">
    <property type="entry name" value="EAL_dom"/>
</dbReference>
<dbReference type="InterPro" id="IPR003660">
    <property type="entry name" value="HAMP_dom"/>
</dbReference>
<evidence type="ECO:0000259" key="2">
    <source>
        <dbReference type="PROSITE" id="PS50883"/>
    </source>
</evidence>
<dbReference type="Gene3D" id="3.30.110.200">
    <property type="match status" value="1"/>
</dbReference>
<organism evidence="5 6">
    <name type="scientific">Endozoicomonas gorgoniicola</name>
    <dbReference type="NCBI Taxonomy" id="1234144"/>
    <lineage>
        <taxon>Bacteria</taxon>
        <taxon>Pseudomonadati</taxon>
        <taxon>Pseudomonadota</taxon>
        <taxon>Gammaproteobacteria</taxon>
        <taxon>Oceanospirillales</taxon>
        <taxon>Endozoicomonadaceae</taxon>
        <taxon>Endozoicomonas</taxon>
    </lineage>
</organism>
<dbReference type="InterPro" id="IPR050706">
    <property type="entry name" value="Cyclic-di-GMP_PDE-like"/>
</dbReference>
<feature type="domain" description="GGDEF" evidence="4">
    <location>
        <begin position="266"/>
        <end position="399"/>
    </location>
</feature>
<evidence type="ECO:0000259" key="3">
    <source>
        <dbReference type="PROSITE" id="PS50885"/>
    </source>
</evidence>
<dbReference type="InterPro" id="IPR029787">
    <property type="entry name" value="Nucleotide_cyclase"/>
</dbReference>
<proteinExistence type="predicted"/>
<dbReference type="Gene3D" id="3.20.20.450">
    <property type="entry name" value="EAL domain"/>
    <property type="match status" value="1"/>
</dbReference>
<accession>A0ABT3N3B7</accession>
<dbReference type="PANTHER" id="PTHR33121:SF32">
    <property type="entry name" value="RNASE E SPECIFICITY FACTOR CSRD"/>
    <property type="match status" value="1"/>
</dbReference>
<dbReference type="Pfam" id="PF16448">
    <property type="entry name" value="LapD_MoxY_N"/>
    <property type="match status" value="1"/>
</dbReference>
<evidence type="ECO:0000256" key="1">
    <source>
        <dbReference type="SAM" id="Phobius"/>
    </source>
</evidence>
<dbReference type="InterPro" id="IPR032244">
    <property type="entry name" value="LapD_MoxY_N"/>
</dbReference>
<dbReference type="PROSITE" id="PS50885">
    <property type="entry name" value="HAMP"/>
    <property type="match status" value="1"/>
</dbReference>
<keyword evidence="1" id="KW-1133">Transmembrane helix</keyword>
<feature type="domain" description="EAL" evidence="2">
    <location>
        <begin position="412"/>
        <end position="649"/>
    </location>
</feature>
<protein>
    <submittedName>
        <fullName evidence="5">EAL domain-containing protein</fullName>
    </submittedName>
</protein>
<name>A0ABT3N3B7_9GAMM</name>
<dbReference type="Pfam" id="PF00563">
    <property type="entry name" value="EAL"/>
    <property type="match status" value="1"/>
</dbReference>
<comment type="caution">
    <text evidence="5">The sequence shown here is derived from an EMBL/GenBank/DDBJ whole genome shotgun (WGS) entry which is preliminary data.</text>
</comment>
<dbReference type="Gene3D" id="3.30.70.270">
    <property type="match status" value="1"/>
</dbReference>
<dbReference type="PANTHER" id="PTHR33121">
    <property type="entry name" value="CYCLIC DI-GMP PHOSPHODIESTERASE PDEF"/>
    <property type="match status" value="1"/>
</dbReference>
<dbReference type="InterPro" id="IPR000160">
    <property type="entry name" value="GGDEF_dom"/>
</dbReference>
<dbReference type="PROSITE" id="PS50887">
    <property type="entry name" value="GGDEF"/>
    <property type="match status" value="1"/>
</dbReference>
<feature type="transmembrane region" description="Helical" evidence="1">
    <location>
        <begin position="149"/>
        <end position="170"/>
    </location>
</feature>
<dbReference type="EMBL" id="JAPFCC010000001">
    <property type="protein sequence ID" value="MCW7555704.1"/>
    <property type="molecule type" value="Genomic_DNA"/>
</dbReference>
<evidence type="ECO:0000259" key="4">
    <source>
        <dbReference type="PROSITE" id="PS50887"/>
    </source>
</evidence>
<dbReference type="SUPFAM" id="SSF141868">
    <property type="entry name" value="EAL domain-like"/>
    <property type="match status" value="1"/>
</dbReference>
<dbReference type="SUPFAM" id="SSF55073">
    <property type="entry name" value="Nucleotide cyclase"/>
    <property type="match status" value="1"/>
</dbReference>
<keyword evidence="1" id="KW-0812">Transmembrane</keyword>
<dbReference type="Gene3D" id="6.20.270.20">
    <property type="entry name" value="LapD/MoxY periplasmic domain"/>
    <property type="match status" value="1"/>
</dbReference>
<feature type="transmembrane region" description="Helical" evidence="1">
    <location>
        <begin position="7"/>
        <end position="28"/>
    </location>
</feature>
<dbReference type="InterPro" id="IPR042461">
    <property type="entry name" value="LapD_MoxY_peri_C"/>
</dbReference>
<dbReference type="InterPro" id="IPR043128">
    <property type="entry name" value="Rev_trsase/Diguanyl_cyclase"/>
</dbReference>
<feature type="domain" description="HAMP" evidence="3">
    <location>
        <begin position="171"/>
        <end position="223"/>
    </location>
</feature>
<evidence type="ECO:0000313" key="6">
    <source>
        <dbReference type="Proteomes" id="UP001209854"/>
    </source>
</evidence>
<dbReference type="PROSITE" id="PS50883">
    <property type="entry name" value="EAL"/>
    <property type="match status" value="1"/>
</dbReference>
<evidence type="ECO:0000313" key="5">
    <source>
        <dbReference type="EMBL" id="MCW7555704.1"/>
    </source>
</evidence>
<dbReference type="CDD" id="cd01949">
    <property type="entry name" value="GGDEF"/>
    <property type="match status" value="1"/>
</dbReference>
<keyword evidence="6" id="KW-1185">Reference proteome</keyword>
<dbReference type="Pfam" id="PF00990">
    <property type="entry name" value="GGDEF"/>
    <property type="match status" value="1"/>
</dbReference>
<dbReference type="SMART" id="SM00267">
    <property type="entry name" value="GGDEF"/>
    <property type="match status" value="1"/>
</dbReference>
<dbReference type="RefSeq" id="WP_262565458.1">
    <property type="nucleotide sequence ID" value="NZ_JAPFCC010000001.1"/>
</dbReference>
<reference evidence="5 6" key="1">
    <citation type="submission" date="2022-10" db="EMBL/GenBank/DDBJ databases">
        <title>High-quality genome sequences of two octocoral-associated bacteria, Endozoicomonas euniceicola EF212 and Endozoicomonas gorgoniicola PS125.</title>
        <authorList>
            <person name="Chiou Y.-J."/>
            <person name="Chen Y.-H."/>
        </authorList>
    </citation>
    <scope>NUCLEOTIDE SEQUENCE [LARGE SCALE GENOMIC DNA]</scope>
    <source>
        <strain evidence="5 6">PS125</strain>
    </source>
</reference>
<dbReference type="SMART" id="SM00052">
    <property type="entry name" value="EAL"/>
    <property type="match status" value="1"/>
</dbReference>
<keyword evidence="1" id="KW-0472">Membrane</keyword>